<gene>
    <name evidence="11" type="ORF">J416_11807</name>
</gene>
<organism evidence="11 12">
    <name type="scientific">Gracilibacillus halophilus YIM-C55.5</name>
    <dbReference type="NCBI Taxonomy" id="1308866"/>
    <lineage>
        <taxon>Bacteria</taxon>
        <taxon>Bacillati</taxon>
        <taxon>Bacillota</taxon>
        <taxon>Bacilli</taxon>
        <taxon>Bacillales</taxon>
        <taxon>Bacillaceae</taxon>
        <taxon>Gracilibacillus</taxon>
    </lineage>
</organism>
<feature type="compositionally biased region" description="Low complexity" evidence="8">
    <location>
        <begin position="11"/>
        <end position="23"/>
    </location>
</feature>
<dbReference type="GO" id="GO:0009103">
    <property type="term" value="P:lipopolysaccharide biosynthetic process"/>
    <property type="evidence" value="ECO:0007669"/>
    <property type="project" value="UniProtKB-ARBA"/>
</dbReference>
<comment type="caution">
    <text evidence="11">The sequence shown here is derived from an EMBL/GenBank/DDBJ whole genome shotgun (WGS) entry which is preliminary data.</text>
</comment>
<evidence type="ECO:0000256" key="3">
    <source>
        <dbReference type="ARBA" id="ARBA00022676"/>
    </source>
</evidence>
<feature type="region of interest" description="Disordered" evidence="8">
    <location>
        <begin position="1"/>
        <end position="31"/>
    </location>
</feature>
<dbReference type="InterPro" id="IPR050297">
    <property type="entry name" value="LipidA_mod_glycosyltrf_83"/>
</dbReference>
<dbReference type="GO" id="GO:0010041">
    <property type="term" value="P:response to iron(III) ion"/>
    <property type="evidence" value="ECO:0007669"/>
    <property type="project" value="TreeGrafter"/>
</dbReference>
<feature type="compositionally biased region" description="Polar residues" evidence="8">
    <location>
        <begin position="341"/>
        <end position="361"/>
    </location>
</feature>
<evidence type="ECO:0000256" key="4">
    <source>
        <dbReference type="ARBA" id="ARBA00022679"/>
    </source>
</evidence>
<feature type="transmembrane region" description="Helical" evidence="9">
    <location>
        <begin position="195"/>
        <end position="216"/>
    </location>
</feature>
<dbReference type="STRING" id="1308866.J416_11807"/>
<keyword evidence="7 9" id="KW-0472">Membrane</keyword>
<evidence type="ECO:0000256" key="1">
    <source>
        <dbReference type="ARBA" id="ARBA00004651"/>
    </source>
</evidence>
<accession>N4WP46</accession>
<feature type="compositionally biased region" description="Polar residues" evidence="8">
    <location>
        <begin position="1"/>
        <end position="10"/>
    </location>
</feature>
<dbReference type="EMBL" id="APML01000054">
    <property type="protein sequence ID" value="ENH96260.1"/>
    <property type="molecule type" value="Genomic_DNA"/>
</dbReference>
<evidence type="ECO:0000313" key="11">
    <source>
        <dbReference type="EMBL" id="ENH96260.1"/>
    </source>
</evidence>
<feature type="transmembrane region" description="Helical" evidence="9">
    <location>
        <begin position="165"/>
        <end position="183"/>
    </location>
</feature>
<evidence type="ECO:0000256" key="2">
    <source>
        <dbReference type="ARBA" id="ARBA00022475"/>
    </source>
</evidence>
<keyword evidence="12" id="KW-1185">Reference proteome</keyword>
<keyword evidence="5 9" id="KW-0812">Transmembrane</keyword>
<dbReference type="PANTHER" id="PTHR33908">
    <property type="entry name" value="MANNOSYLTRANSFERASE YKCB-RELATED"/>
    <property type="match status" value="1"/>
</dbReference>
<feature type="transmembrane region" description="Helical" evidence="9">
    <location>
        <begin position="51"/>
        <end position="69"/>
    </location>
</feature>
<feature type="transmembrane region" description="Helical" evidence="9">
    <location>
        <begin position="104"/>
        <end position="125"/>
    </location>
</feature>
<comment type="subcellular location">
    <subcellularLocation>
        <location evidence="1">Cell membrane</location>
        <topology evidence="1">Multi-pass membrane protein</topology>
    </subcellularLocation>
</comment>
<proteinExistence type="predicted"/>
<dbReference type="AlphaFoldDB" id="N4WP46"/>
<evidence type="ECO:0000259" key="10">
    <source>
        <dbReference type="Pfam" id="PF24878"/>
    </source>
</evidence>
<feature type="region of interest" description="Disordered" evidence="8">
    <location>
        <begin position="338"/>
        <end position="373"/>
    </location>
</feature>
<reference evidence="11 12" key="1">
    <citation type="submission" date="2013-03" db="EMBL/GenBank/DDBJ databases">
        <title>Draft genome sequence of Gracibacillus halophilus YIM-C55.5, a moderately halophilic and thermophilic organism from the Xiaochaidamu salt lake.</title>
        <authorList>
            <person name="Sugumar T."/>
            <person name="Polireddy D.R."/>
            <person name="Antony A."/>
            <person name="Madhava Y.R."/>
            <person name="Sivakumar N."/>
        </authorList>
    </citation>
    <scope>NUCLEOTIDE SEQUENCE [LARGE SCALE GENOMIC DNA]</scope>
    <source>
        <strain evidence="11 12">YIM-C55.5</strain>
    </source>
</reference>
<evidence type="ECO:0000256" key="8">
    <source>
        <dbReference type="SAM" id="MobiDB-lite"/>
    </source>
</evidence>
<keyword evidence="4 11" id="KW-0808">Transferase</keyword>
<dbReference type="Pfam" id="PF24878">
    <property type="entry name" value="YkcB_C"/>
    <property type="match status" value="1"/>
</dbReference>
<feature type="transmembrane region" description="Helical" evidence="9">
    <location>
        <begin position="81"/>
        <end position="98"/>
    </location>
</feature>
<keyword evidence="3" id="KW-0328">Glycosyltransferase</keyword>
<feature type="domain" description="Putative mannosyltransferase YkcA/B-like C-terminal" evidence="10">
    <location>
        <begin position="248"/>
        <end position="334"/>
    </location>
</feature>
<dbReference type="eggNOG" id="COG1807">
    <property type="taxonomic scope" value="Bacteria"/>
</dbReference>
<evidence type="ECO:0000313" key="12">
    <source>
        <dbReference type="Proteomes" id="UP000012283"/>
    </source>
</evidence>
<dbReference type="PANTHER" id="PTHR33908:SF3">
    <property type="entry name" value="UNDECAPRENYL PHOSPHATE-ALPHA-4-AMINO-4-DEOXY-L-ARABINOSE ARABINOSYL TRANSFERASE"/>
    <property type="match status" value="1"/>
</dbReference>
<evidence type="ECO:0000256" key="9">
    <source>
        <dbReference type="SAM" id="Phobius"/>
    </source>
</evidence>
<dbReference type="Proteomes" id="UP000012283">
    <property type="component" value="Unassembled WGS sequence"/>
</dbReference>
<evidence type="ECO:0000256" key="5">
    <source>
        <dbReference type="ARBA" id="ARBA00022692"/>
    </source>
</evidence>
<evidence type="ECO:0000256" key="6">
    <source>
        <dbReference type="ARBA" id="ARBA00022989"/>
    </source>
</evidence>
<dbReference type="GO" id="GO:0016763">
    <property type="term" value="F:pentosyltransferase activity"/>
    <property type="evidence" value="ECO:0007669"/>
    <property type="project" value="TreeGrafter"/>
</dbReference>
<feature type="transmembrane region" description="Helical" evidence="9">
    <location>
        <begin position="137"/>
        <end position="153"/>
    </location>
</feature>
<protein>
    <submittedName>
        <fullName evidence="11">4-amino-4-deoxy-L-arabinose transferase</fullName>
    </submittedName>
</protein>
<keyword evidence="6 9" id="KW-1133">Transmembrane helix</keyword>
<sequence length="373" mass="41058">MPNESPGNTDRNNPGGRGSNMPGGNPGGGGMFNTGEEGPLRLFQESLSGQASWLLPFVLLASLSFLKITRLKQMRFQSKEIIFWLAWLVPVAIFFSIAGFFHQYYLIMLAPPIAALFGAGAINMYQDYKHKKNIKGWLLPIAILITAAFQWYIIMPYDEMIGKGWSYSVLVLGILAFLVFTIVKCMKNNVLQRYGIAMLLILFIGPLYWAATPIVYGGNSMLPAAGPTTQGDMRGIGMENAGGMNEELLNYVKENNTGEEYLFATSSYNTAAPYMIDEGASVMIMNGFSGSDQVYTVEEIEELVAEGKVKYFLISERGFGRQGNDEVTEWLTENGEEITFEESSSTNSDNQSFGDNGSTLYKVTLSEGGSGNE</sequence>
<keyword evidence="2" id="KW-1003">Cell membrane</keyword>
<dbReference type="OrthoDB" id="9810398at2"/>
<dbReference type="PATRIC" id="fig|1308866.3.peg.2387"/>
<dbReference type="RefSeq" id="WP_003471597.1">
    <property type="nucleotide sequence ID" value="NZ_APML01000054.1"/>
</dbReference>
<name>N4WP46_9BACI</name>
<dbReference type="InterPro" id="IPR056785">
    <property type="entry name" value="YkcA/B-like_C"/>
</dbReference>
<dbReference type="GO" id="GO:0005886">
    <property type="term" value="C:plasma membrane"/>
    <property type="evidence" value="ECO:0007669"/>
    <property type="project" value="UniProtKB-SubCell"/>
</dbReference>
<evidence type="ECO:0000256" key="7">
    <source>
        <dbReference type="ARBA" id="ARBA00023136"/>
    </source>
</evidence>